<evidence type="ECO:0000256" key="2">
    <source>
        <dbReference type="ARBA" id="ARBA00023136"/>
    </source>
</evidence>
<dbReference type="Gene3D" id="1.25.40.10">
    <property type="entry name" value="Tetratricopeptide repeat domain"/>
    <property type="match status" value="1"/>
</dbReference>
<comment type="caution">
    <text evidence="6">The sequence shown here is derived from an EMBL/GenBank/DDBJ whole genome shotgun (WGS) entry which is preliminary data.</text>
</comment>
<dbReference type="PROSITE" id="PS51123">
    <property type="entry name" value="OMPA_2"/>
    <property type="match status" value="1"/>
</dbReference>
<dbReference type="PANTHER" id="PTHR30329:SF21">
    <property type="entry name" value="LIPOPROTEIN YIAD-RELATED"/>
    <property type="match status" value="1"/>
</dbReference>
<keyword evidence="7" id="KW-1185">Reference proteome</keyword>
<reference evidence="6 7" key="1">
    <citation type="submission" date="2017-01" db="EMBL/GenBank/DDBJ databases">
        <authorList>
            <person name="Varghese N."/>
            <person name="Submissions S."/>
        </authorList>
    </citation>
    <scope>NUCLEOTIDE SEQUENCE [LARGE SCALE GENOMIC DNA]</scope>
    <source>
        <strain evidence="6 7">DSM 2061</strain>
    </source>
</reference>
<evidence type="ECO:0000256" key="4">
    <source>
        <dbReference type="PROSITE-ProRule" id="PRU00473"/>
    </source>
</evidence>
<dbReference type="EMBL" id="FTOB01000019">
    <property type="protein sequence ID" value="SIT16647.1"/>
    <property type="molecule type" value="Genomic_DNA"/>
</dbReference>
<evidence type="ECO:0000259" key="5">
    <source>
        <dbReference type="PROSITE" id="PS51123"/>
    </source>
</evidence>
<dbReference type="Pfam" id="PF07676">
    <property type="entry name" value="PD40"/>
    <property type="match status" value="2"/>
</dbReference>
<dbReference type="Gene3D" id="3.30.1330.60">
    <property type="entry name" value="OmpA-like domain"/>
    <property type="match status" value="1"/>
</dbReference>
<evidence type="ECO:0000256" key="1">
    <source>
        <dbReference type="ARBA" id="ARBA00004442"/>
    </source>
</evidence>
<dbReference type="InterPro" id="IPR006664">
    <property type="entry name" value="OMP_bac"/>
</dbReference>
<dbReference type="InterPro" id="IPR011659">
    <property type="entry name" value="WD40"/>
</dbReference>
<dbReference type="InterPro" id="IPR036737">
    <property type="entry name" value="OmpA-like_sf"/>
</dbReference>
<dbReference type="Gene3D" id="2.120.10.30">
    <property type="entry name" value="TolB, C-terminal domain"/>
    <property type="match status" value="1"/>
</dbReference>
<dbReference type="SUPFAM" id="SSF103088">
    <property type="entry name" value="OmpA-like"/>
    <property type="match status" value="1"/>
</dbReference>
<dbReference type="PANTHER" id="PTHR30329">
    <property type="entry name" value="STATOR ELEMENT OF FLAGELLAR MOTOR COMPLEX"/>
    <property type="match status" value="1"/>
</dbReference>
<dbReference type="SUPFAM" id="SSF48452">
    <property type="entry name" value="TPR-like"/>
    <property type="match status" value="1"/>
</dbReference>
<protein>
    <submittedName>
        <fullName evidence="6">WD40-like Beta Propeller Repeat</fullName>
    </submittedName>
</protein>
<gene>
    <name evidence="6" type="ORF">SAMN05421766_11911</name>
</gene>
<accession>A0ABY1L4A4</accession>
<dbReference type="SUPFAM" id="SSF82171">
    <property type="entry name" value="DPP6 N-terminal domain-like"/>
    <property type="match status" value="1"/>
</dbReference>
<dbReference type="PRINTS" id="PR01021">
    <property type="entry name" value="OMPADOMAIN"/>
</dbReference>
<dbReference type="Pfam" id="PF00691">
    <property type="entry name" value="OmpA"/>
    <property type="match status" value="1"/>
</dbReference>
<dbReference type="InterPro" id="IPR006665">
    <property type="entry name" value="OmpA-like"/>
</dbReference>
<name>A0ABY1L4A4_9FLAO</name>
<comment type="subcellular location">
    <subcellularLocation>
        <location evidence="1">Cell outer membrane</location>
    </subcellularLocation>
</comment>
<dbReference type="InterPro" id="IPR008969">
    <property type="entry name" value="CarboxyPept-like_regulatory"/>
</dbReference>
<dbReference type="CDD" id="cd07185">
    <property type="entry name" value="OmpA_C-like"/>
    <property type="match status" value="1"/>
</dbReference>
<dbReference type="RefSeq" id="WP_076457302.1">
    <property type="nucleotide sequence ID" value="NZ_FTOB01000019.1"/>
</dbReference>
<sequence>MRRNLLLFIGFTLLCFSVGTSQMKRVKEADKKFNKLEYTDARNIYLQVANNGYKSAHVLKRIGDTYYLERELENAVEWYAELITKYSDYEDDYLFRYAQSLKVMKLYNEAYDAMREYYHRKGVDFSSILKKRETDYINLIEKQSGRFSLLDFKYNSVNLDFLPQFMSNKKLIFSSDSYVLSADGNNTKYQPSYEVSGINAEKKPDVINTEFDASSMVYTKDGNTVYFSRSNKINNKKSKLPMATMPKTLYRATVKNGKWKNSKKLPFNSNRYSVSHPALSPDGKKLYFVSDMPGRLGKSDLFAVDIKEDGTFGKPYNLGNTINTLGNETSPFIAKNGDLYFASDTHFGLGGLDIFVSKYYQGKYQEPINLGKPINSIHDDTSFIIDDKTKQGYFASNRNFMDNIKDNFDIYKCKQQKDLVFNCGQYVHGKIIDSRTNKAVQSCTVQLLDKDFNEIAHTISDENGYYQLDLQGSDEHLIRVSKFSYYLTEKILYTSRSSKKNIELSIKLNHGKGHIKSIVFAGDALNDILELSPIYFDIDAAKIRSDAEIEIQKVITVLKSNPLLKIKIKSYTDNKGKNSHNKRLSEKRAIATKNYIVEKGMIAPDRITIEALGQSNPIADCGKDCTENENQFNRRSEFIFIR</sequence>
<dbReference type="InterPro" id="IPR011042">
    <property type="entry name" value="6-blade_b-propeller_TolB-like"/>
</dbReference>
<dbReference type="InterPro" id="IPR050330">
    <property type="entry name" value="Bact_OuterMem_StrucFunc"/>
</dbReference>
<keyword evidence="3" id="KW-0998">Cell outer membrane</keyword>
<dbReference type="Proteomes" id="UP000185728">
    <property type="component" value="Unassembled WGS sequence"/>
</dbReference>
<proteinExistence type="predicted"/>
<dbReference type="SUPFAM" id="SSF49464">
    <property type="entry name" value="Carboxypeptidase regulatory domain-like"/>
    <property type="match status" value="1"/>
</dbReference>
<evidence type="ECO:0000256" key="3">
    <source>
        <dbReference type="ARBA" id="ARBA00023237"/>
    </source>
</evidence>
<keyword evidence="2 4" id="KW-0472">Membrane</keyword>
<evidence type="ECO:0000313" key="6">
    <source>
        <dbReference type="EMBL" id="SIT16647.1"/>
    </source>
</evidence>
<dbReference type="InterPro" id="IPR011990">
    <property type="entry name" value="TPR-like_helical_dom_sf"/>
</dbReference>
<evidence type="ECO:0000313" key="7">
    <source>
        <dbReference type="Proteomes" id="UP000185728"/>
    </source>
</evidence>
<organism evidence="6 7">
    <name type="scientific">Zobellia uliginosa</name>
    <dbReference type="NCBI Taxonomy" id="143224"/>
    <lineage>
        <taxon>Bacteria</taxon>
        <taxon>Pseudomonadati</taxon>
        <taxon>Bacteroidota</taxon>
        <taxon>Flavobacteriia</taxon>
        <taxon>Flavobacteriales</taxon>
        <taxon>Flavobacteriaceae</taxon>
        <taxon>Zobellia</taxon>
    </lineage>
</organism>
<feature type="domain" description="OmpA-like" evidence="5">
    <location>
        <begin position="523"/>
        <end position="642"/>
    </location>
</feature>